<accession>A0A853J8W2</accession>
<protein>
    <submittedName>
        <fullName evidence="1">Uncharacterized protein</fullName>
    </submittedName>
</protein>
<gene>
    <name evidence="1" type="ORF">H0E84_04195</name>
</gene>
<dbReference type="Proteomes" id="UP000578091">
    <property type="component" value="Unassembled WGS sequence"/>
</dbReference>
<proteinExistence type="predicted"/>
<sequence length="68" mass="7742">MHPTSALPFNFNWNPQQIADAVPTRLFELDLFADGDRAGQPANRPAARTLQRGYLQQRALPRLFRIHG</sequence>
<dbReference type="EMBL" id="JACCKA010000029">
    <property type="protein sequence ID" value="NZA25573.1"/>
    <property type="molecule type" value="Genomic_DNA"/>
</dbReference>
<reference evidence="1 2" key="1">
    <citation type="submission" date="2020-07" db="EMBL/GenBank/DDBJ databases">
        <title>Luteimonas sp. SJ-92.</title>
        <authorList>
            <person name="Huang X.-X."/>
            <person name="Xu L."/>
            <person name="Sun J.-Q."/>
        </authorList>
    </citation>
    <scope>NUCLEOTIDE SEQUENCE [LARGE SCALE GENOMIC DNA]</scope>
    <source>
        <strain evidence="1 2">SJ-92</strain>
    </source>
</reference>
<dbReference type="AlphaFoldDB" id="A0A853J8W2"/>
<evidence type="ECO:0000313" key="1">
    <source>
        <dbReference type="EMBL" id="NZA25573.1"/>
    </source>
</evidence>
<keyword evidence="2" id="KW-1185">Reference proteome</keyword>
<comment type="caution">
    <text evidence="1">The sequence shown here is derived from an EMBL/GenBank/DDBJ whole genome shotgun (WGS) entry which is preliminary data.</text>
</comment>
<organism evidence="1 2">
    <name type="scientific">Luteimonas salinisoli</name>
    <dbReference type="NCBI Taxonomy" id="2752307"/>
    <lineage>
        <taxon>Bacteria</taxon>
        <taxon>Pseudomonadati</taxon>
        <taxon>Pseudomonadota</taxon>
        <taxon>Gammaproteobacteria</taxon>
        <taxon>Lysobacterales</taxon>
        <taxon>Lysobacteraceae</taxon>
        <taxon>Luteimonas</taxon>
    </lineage>
</organism>
<name>A0A853J8W2_9GAMM</name>
<evidence type="ECO:0000313" key="2">
    <source>
        <dbReference type="Proteomes" id="UP000578091"/>
    </source>
</evidence>
<dbReference type="RefSeq" id="WP_180677374.1">
    <property type="nucleotide sequence ID" value="NZ_JACCKA010000029.1"/>
</dbReference>